<keyword evidence="3" id="KW-1185">Reference proteome</keyword>
<name>E2Q022_STRCL</name>
<feature type="region of interest" description="Disordered" evidence="1">
    <location>
        <begin position="1"/>
        <end position="157"/>
    </location>
</feature>
<feature type="compositionally biased region" description="Basic and acidic residues" evidence="1">
    <location>
        <begin position="112"/>
        <end position="141"/>
    </location>
</feature>
<feature type="region of interest" description="Disordered" evidence="1">
    <location>
        <begin position="179"/>
        <end position="224"/>
    </location>
</feature>
<accession>E2Q022</accession>
<organism evidence="2 3">
    <name type="scientific">Streptomyces clavuligerus</name>
    <dbReference type="NCBI Taxonomy" id="1901"/>
    <lineage>
        <taxon>Bacteria</taxon>
        <taxon>Bacillati</taxon>
        <taxon>Actinomycetota</taxon>
        <taxon>Actinomycetes</taxon>
        <taxon>Kitasatosporales</taxon>
        <taxon>Streptomycetaceae</taxon>
        <taxon>Streptomyces</taxon>
    </lineage>
</organism>
<evidence type="ECO:0000256" key="1">
    <source>
        <dbReference type="SAM" id="MobiDB-lite"/>
    </source>
</evidence>
<feature type="compositionally biased region" description="Basic and acidic residues" evidence="1">
    <location>
        <begin position="52"/>
        <end position="94"/>
    </location>
</feature>
<dbReference type="EMBL" id="CM000913">
    <property type="protein sequence ID" value="EFG08441.1"/>
    <property type="molecule type" value="Genomic_DNA"/>
</dbReference>
<proteinExistence type="predicted"/>
<feature type="compositionally biased region" description="Gly residues" evidence="1">
    <location>
        <begin position="95"/>
        <end position="104"/>
    </location>
</feature>
<feature type="compositionally biased region" description="Basic and acidic residues" evidence="1">
    <location>
        <begin position="1"/>
        <end position="11"/>
    </location>
</feature>
<evidence type="ECO:0000313" key="3">
    <source>
        <dbReference type="Proteomes" id="UP000002357"/>
    </source>
</evidence>
<sequence>MRSPGDERASVVREPVVRGPCAGRSGRGGGPVDDGDGMRRRRLRQQGRHRDRRADEARGGVRRRTGQEPGERPRPVHREEARVGHVSADERDRGAGPGRQGAGGPRVHQRRRGPETRSEVHQGPGEVRRSEPAGAGRRREGPAAQAVEGRDRQAHAVRDLYAGERRRRLPRRRRGRVLGGCRLGLDHPGGQAGHPHLWVDHRQPGRGHGPAPGLTTTERDRRQP</sequence>
<gene>
    <name evidence="2" type="ORF">SCLAV_3370</name>
</gene>
<protein>
    <submittedName>
        <fullName evidence="2">Uncharacterized protein</fullName>
    </submittedName>
</protein>
<feature type="compositionally biased region" description="Basic residues" evidence="1">
    <location>
        <begin position="39"/>
        <end position="51"/>
    </location>
</feature>
<dbReference type="Proteomes" id="UP000002357">
    <property type="component" value="Chromosome"/>
</dbReference>
<dbReference type="AlphaFoldDB" id="E2Q022"/>
<evidence type="ECO:0000313" key="2">
    <source>
        <dbReference type="EMBL" id="EFG08441.1"/>
    </source>
</evidence>
<feature type="compositionally biased region" description="Basic and acidic residues" evidence="1">
    <location>
        <begin position="148"/>
        <end position="157"/>
    </location>
</feature>
<reference evidence="2 3" key="1">
    <citation type="journal article" date="2010" name="Genome Biol. Evol.">
        <title>The sequence of a 1.8-mb bacterial linear plasmid reveals a rich evolutionary reservoir of secondary metabolic pathways.</title>
        <authorList>
            <person name="Medema M.H."/>
            <person name="Trefzer A."/>
            <person name="Kovalchuk A."/>
            <person name="van den Berg M."/>
            <person name="Mueller U."/>
            <person name="Heijne W."/>
            <person name="Wu L."/>
            <person name="Alam M.T."/>
            <person name="Ronning C.M."/>
            <person name="Nierman W.C."/>
            <person name="Bovenberg R.A.L."/>
            <person name="Breitling R."/>
            <person name="Takano E."/>
        </authorList>
    </citation>
    <scope>NUCLEOTIDE SEQUENCE [LARGE SCALE GENOMIC DNA]</scope>
    <source>
        <strain evidence="3">ATCC 27064 / DSM 738 / JCM 4710 / NBRC 13307 / NCIMB 12785 / NRRL 3585 / VKM Ac-602</strain>
    </source>
</reference>